<name>A0A0A8XNL3_ARUDO</name>
<organism evidence="2">
    <name type="scientific">Arundo donax</name>
    <name type="common">Giant reed</name>
    <name type="synonym">Donax arundinaceus</name>
    <dbReference type="NCBI Taxonomy" id="35708"/>
    <lineage>
        <taxon>Eukaryota</taxon>
        <taxon>Viridiplantae</taxon>
        <taxon>Streptophyta</taxon>
        <taxon>Embryophyta</taxon>
        <taxon>Tracheophyta</taxon>
        <taxon>Spermatophyta</taxon>
        <taxon>Magnoliopsida</taxon>
        <taxon>Liliopsida</taxon>
        <taxon>Poales</taxon>
        <taxon>Poaceae</taxon>
        <taxon>PACMAD clade</taxon>
        <taxon>Arundinoideae</taxon>
        <taxon>Arundineae</taxon>
        <taxon>Arundo</taxon>
    </lineage>
</organism>
<evidence type="ECO:0000313" key="2">
    <source>
        <dbReference type="EMBL" id="JAD14991.1"/>
    </source>
</evidence>
<accession>A0A0A8XNL3</accession>
<reference evidence="2" key="1">
    <citation type="submission" date="2014-09" db="EMBL/GenBank/DDBJ databases">
        <authorList>
            <person name="Magalhaes I.L.F."/>
            <person name="Oliveira U."/>
            <person name="Santos F.R."/>
            <person name="Vidigal T.H.D.A."/>
            <person name="Brescovit A.D."/>
            <person name="Santos A.J."/>
        </authorList>
    </citation>
    <scope>NUCLEOTIDE SEQUENCE</scope>
    <source>
        <tissue evidence="2">Shoot tissue taken approximately 20 cm above the soil surface</tissue>
    </source>
</reference>
<dbReference type="EMBL" id="GBRH01282904">
    <property type="protein sequence ID" value="JAD14991.1"/>
    <property type="molecule type" value="Transcribed_RNA"/>
</dbReference>
<reference evidence="2" key="2">
    <citation type="journal article" date="2015" name="Data Brief">
        <title>Shoot transcriptome of the giant reed, Arundo donax.</title>
        <authorList>
            <person name="Barrero R.A."/>
            <person name="Guerrero F.D."/>
            <person name="Moolhuijzen P."/>
            <person name="Goolsby J.A."/>
            <person name="Tidwell J."/>
            <person name="Bellgard S.E."/>
            <person name="Bellgard M.I."/>
        </authorList>
    </citation>
    <scope>NUCLEOTIDE SEQUENCE</scope>
    <source>
        <tissue evidence="2">Shoot tissue taken approximately 20 cm above the soil surface</tissue>
    </source>
</reference>
<feature type="region of interest" description="Disordered" evidence="1">
    <location>
        <begin position="106"/>
        <end position="135"/>
    </location>
</feature>
<dbReference type="AlphaFoldDB" id="A0A0A8XNL3"/>
<sequence length="135" mass="14680">MKTLYFFAPLLLKDHTLLEHSGHKRQPLDLHFVQGSRLSVLASAPSDLYRSSSKPRLSIPPFLTEPTPLHCGQATIRRSPHLLHIPSDLLWLEAMKPSTLGAAMVAPSSSAPTTKPAMSLPVSPSTQLSSCCSSR</sequence>
<evidence type="ECO:0000256" key="1">
    <source>
        <dbReference type="SAM" id="MobiDB-lite"/>
    </source>
</evidence>
<protein>
    <submittedName>
        <fullName evidence="2">Uncharacterized protein</fullName>
    </submittedName>
</protein>
<proteinExistence type="predicted"/>